<dbReference type="InterPro" id="IPR023750">
    <property type="entry name" value="RbsD-like_sf"/>
</dbReference>
<dbReference type="EMBL" id="JABBCP010000001">
    <property type="protein sequence ID" value="NMF55127.1"/>
    <property type="molecule type" value="Genomic_DNA"/>
</dbReference>
<protein>
    <submittedName>
        <fullName evidence="4">Fucose isomerase</fullName>
    </submittedName>
</protein>
<comment type="catalytic activity">
    <reaction evidence="1">
        <text>beta-D-ribopyranose = beta-D-ribofuranose</text>
        <dbReference type="Rhea" id="RHEA:25432"/>
        <dbReference type="ChEBI" id="CHEBI:27476"/>
        <dbReference type="ChEBI" id="CHEBI:47002"/>
        <dbReference type="EC" id="5.4.99.62"/>
    </reaction>
</comment>
<dbReference type="GO" id="GO:0042806">
    <property type="term" value="F:fucose binding"/>
    <property type="evidence" value="ECO:0007669"/>
    <property type="project" value="TreeGrafter"/>
</dbReference>
<keyword evidence="5" id="KW-1185">Reference proteome</keyword>
<dbReference type="RefSeq" id="WP_022386187.1">
    <property type="nucleotide sequence ID" value="NZ_JABBCP010000001.1"/>
</dbReference>
<comment type="caution">
    <text evidence="4">The sequence shown here is derived from an EMBL/GenBank/DDBJ whole genome shotgun (WGS) entry which is preliminary data.</text>
</comment>
<dbReference type="PANTHER" id="PTHR31690:SF4">
    <property type="entry name" value="FUCOSE MUTAROTASE"/>
    <property type="match status" value="1"/>
</dbReference>
<gene>
    <name evidence="4" type="ORF">HF320_02100</name>
</gene>
<evidence type="ECO:0000256" key="1">
    <source>
        <dbReference type="ARBA" id="ARBA00000223"/>
    </source>
</evidence>
<dbReference type="Pfam" id="PF05025">
    <property type="entry name" value="RbsD_FucU"/>
    <property type="match status" value="1"/>
</dbReference>
<dbReference type="SUPFAM" id="SSF102546">
    <property type="entry name" value="RbsD-like"/>
    <property type="match status" value="1"/>
</dbReference>
<keyword evidence="2 4" id="KW-0413">Isomerase</keyword>
<evidence type="ECO:0000313" key="4">
    <source>
        <dbReference type="EMBL" id="NMF55127.1"/>
    </source>
</evidence>
<evidence type="ECO:0000256" key="3">
    <source>
        <dbReference type="ARBA" id="ARBA00036324"/>
    </source>
</evidence>
<dbReference type="Gene3D" id="3.40.1650.10">
    <property type="entry name" value="RbsD-like domain"/>
    <property type="match status" value="1"/>
</dbReference>
<sequence>MLKGISPILPPELLSIMCEMGHGDTLVIADGNFPAASIAQGSRLVRCDGHGVPEILEAILKLYPLDQYVEKPVTLMDVVPGDDCATPIWDTYAELISKVDERGRDAIGTIDRFPFYDEAKKAYAVIATSERAQYANIILQKGVVFENEQID</sequence>
<dbReference type="InterPro" id="IPR050443">
    <property type="entry name" value="RbsD/FucU_mutarotase"/>
</dbReference>
<dbReference type="PANTHER" id="PTHR31690">
    <property type="entry name" value="FUCOSE MUTAROTASE"/>
    <property type="match status" value="1"/>
</dbReference>
<dbReference type="AlphaFoldDB" id="A0A7X9YH67"/>
<name>A0A7X9YH67_9ACTN</name>
<dbReference type="GO" id="GO:0036373">
    <property type="term" value="F:L-fucose mutarotase activity"/>
    <property type="evidence" value="ECO:0007669"/>
    <property type="project" value="UniProtKB-EC"/>
</dbReference>
<dbReference type="InterPro" id="IPR007721">
    <property type="entry name" value="RbsD_FucU"/>
</dbReference>
<evidence type="ECO:0000313" key="5">
    <source>
        <dbReference type="Proteomes" id="UP000546970"/>
    </source>
</evidence>
<proteinExistence type="predicted"/>
<accession>A0A7X9YH67</accession>
<comment type="catalytic activity">
    <reaction evidence="3">
        <text>alpha-L-fucose = beta-L-fucose</text>
        <dbReference type="Rhea" id="RHEA:25580"/>
        <dbReference type="ChEBI" id="CHEBI:42548"/>
        <dbReference type="ChEBI" id="CHEBI:42589"/>
        <dbReference type="EC" id="5.1.3.29"/>
    </reaction>
</comment>
<dbReference type="GO" id="GO:0062193">
    <property type="term" value="F:D-ribose pyranase activity"/>
    <property type="evidence" value="ECO:0007669"/>
    <property type="project" value="UniProtKB-EC"/>
</dbReference>
<evidence type="ECO:0000256" key="2">
    <source>
        <dbReference type="ARBA" id="ARBA00023235"/>
    </source>
</evidence>
<dbReference type="Proteomes" id="UP000546970">
    <property type="component" value="Unassembled WGS sequence"/>
</dbReference>
<dbReference type="GO" id="GO:0006004">
    <property type="term" value="P:fucose metabolic process"/>
    <property type="evidence" value="ECO:0007669"/>
    <property type="project" value="TreeGrafter"/>
</dbReference>
<organism evidence="4 5">
    <name type="scientific">Collinsella acetigenes</name>
    <dbReference type="NCBI Taxonomy" id="2713419"/>
    <lineage>
        <taxon>Bacteria</taxon>
        <taxon>Bacillati</taxon>
        <taxon>Actinomycetota</taxon>
        <taxon>Coriobacteriia</taxon>
        <taxon>Coriobacteriales</taxon>
        <taxon>Coriobacteriaceae</taxon>
        <taxon>Collinsella</taxon>
    </lineage>
</organism>
<reference evidence="4 5" key="1">
    <citation type="submission" date="2020-04" db="EMBL/GenBank/DDBJ databases">
        <title>Collinsella sp. KGMB02528 nov., an anaerobic actinobacterium isolated from human feces.</title>
        <authorList>
            <person name="Han K.-I."/>
            <person name="Eom M.K."/>
            <person name="Kim J.-S."/>
            <person name="Lee K.C."/>
            <person name="Suh M.K."/>
            <person name="Park S.-H."/>
            <person name="Lee J.H."/>
            <person name="Kang S.W."/>
            <person name="Park J.-E."/>
            <person name="Oh B.S."/>
            <person name="Yu S.Y."/>
            <person name="Choi S.-H."/>
            <person name="Lee D.H."/>
            <person name="Yoon H."/>
            <person name="Kim B.-Y."/>
            <person name="Lee J.H."/>
            <person name="Lee J.-S."/>
        </authorList>
    </citation>
    <scope>NUCLEOTIDE SEQUENCE [LARGE SCALE GENOMIC DNA]</scope>
    <source>
        <strain evidence="4 5">KGMB02528</strain>
    </source>
</reference>